<name>A0A6H1PHL1_9MOLL</name>
<protein>
    <submittedName>
        <fullName evidence="2">NADH dehydrogenase subunit 6</fullName>
    </submittedName>
</protein>
<keyword evidence="1" id="KW-0812">Transmembrane</keyword>
<evidence type="ECO:0000313" key="2">
    <source>
        <dbReference type="EMBL" id="QIZ12621.1"/>
    </source>
</evidence>
<dbReference type="CTD" id="4541"/>
<dbReference type="RefSeq" id="YP_009773398.1">
    <property type="nucleotide sequence ID" value="NC_047423.1"/>
</dbReference>
<feature type="transmembrane region" description="Helical" evidence="1">
    <location>
        <begin position="80"/>
        <end position="99"/>
    </location>
</feature>
<gene>
    <name evidence="2" type="primary">ND6</name>
</gene>
<dbReference type="AlphaFoldDB" id="A0A6H1PHL1"/>
<geneLocation type="mitochondrion" evidence="2"/>
<feature type="transmembrane region" description="Helical" evidence="1">
    <location>
        <begin position="45"/>
        <end position="68"/>
    </location>
</feature>
<evidence type="ECO:0000256" key="1">
    <source>
        <dbReference type="SAM" id="Phobius"/>
    </source>
</evidence>
<dbReference type="EMBL" id="MN864058">
    <property type="protein sequence ID" value="QIZ12621.1"/>
    <property type="molecule type" value="Genomic_DNA"/>
</dbReference>
<organism evidence="2">
    <name type="scientific">Hanleyella oldroydi</name>
    <dbReference type="NCBI Taxonomy" id="515356"/>
    <lineage>
        <taxon>Eukaryota</taxon>
        <taxon>Metazoa</taxon>
        <taxon>Spiralia</taxon>
        <taxon>Lophotrochozoa</taxon>
        <taxon>Mollusca</taxon>
        <taxon>Polyplacophora</taxon>
        <taxon>Neoloricata</taxon>
        <taxon>Lepidopleurida</taxon>
        <taxon>Lepidopleuridae</taxon>
        <taxon>Hanleyella</taxon>
    </lineage>
</organism>
<proteinExistence type="predicted"/>
<keyword evidence="1" id="KW-1133">Transmembrane helix</keyword>
<reference evidence="2" key="1">
    <citation type="journal article" date="2020" name="BMC Evol. Biol.">
        <title>A mitogenomic phylogeny of chitons (Mollusca: Polyplacophora).</title>
        <authorList>
            <person name="Irisarri I."/>
            <person name="Uribe J.E."/>
            <person name="Eernisse D.J."/>
            <person name="Zardoya R."/>
        </authorList>
    </citation>
    <scope>NUCLEOTIDE SEQUENCE</scope>
</reference>
<dbReference type="GeneID" id="54614997"/>
<sequence length="152" mass="17190">MTLAILFAYILSICFSIPLLAQPVSLGINILLLALVVSMTSVTQVSSWFGFILVLIYIGGLLVMFAYVTALIPNMMFKQLRVTVFQFSLFILFLFMFFMSKISTLSDSFHELEVFPWISDQSKISLILSSNFNLGNLNRAGYYFTNCTNCRS</sequence>
<keyword evidence="2" id="KW-0496">Mitochondrion</keyword>
<keyword evidence="1" id="KW-0472">Membrane</keyword>
<accession>A0A6H1PHL1</accession>